<proteinExistence type="predicted"/>
<evidence type="ECO:0000313" key="2">
    <source>
        <dbReference type="EMBL" id="GIM30662.1"/>
    </source>
</evidence>
<protein>
    <recommendedName>
        <fullName evidence="1">Methyltransferase domain-containing protein</fullName>
    </recommendedName>
</protein>
<dbReference type="AlphaFoldDB" id="A0A919VHW4"/>
<dbReference type="Gene3D" id="3.40.50.150">
    <property type="entry name" value="Vaccinia Virus protein VP39"/>
    <property type="match status" value="1"/>
</dbReference>
<dbReference type="InterPro" id="IPR041698">
    <property type="entry name" value="Methyltransf_25"/>
</dbReference>
<name>A0A919VHW4_9CLOT</name>
<dbReference type="CDD" id="cd02440">
    <property type="entry name" value="AdoMet_MTases"/>
    <property type="match status" value="1"/>
</dbReference>
<gene>
    <name evidence="2" type="ORF">CPJCM30710_33280</name>
</gene>
<dbReference type="Pfam" id="PF13649">
    <property type="entry name" value="Methyltransf_25"/>
    <property type="match status" value="1"/>
</dbReference>
<dbReference type="EMBL" id="BOPZ01000049">
    <property type="protein sequence ID" value="GIM30662.1"/>
    <property type="molecule type" value="Genomic_DNA"/>
</dbReference>
<dbReference type="InterPro" id="IPR029063">
    <property type="entry name" value="SAM-dependent_MTases_sf"/>
</dbReference>
<dbReference type="Proteomes" id="UP000679179">
    <property type="component" value="Unassembled WGS sequence"/>
</dbReference>
<feature type="domain" description="Methyltransferase" evidence="1">
    <location>
        <begin position="46"/>
        <end position="143"/>
    </location>
</feature>
<accession>A0A919VHW4</accession>
<dbReference type="SUPFAM" id="SSF53335">
    <property type="entry name" value="S-adenosyl-L-methionine-dependent methyltransferases"/>
    <property type="match status" value="1"/>
</dbReference>
<evidence type="ECO:0000259" key="1">
    <source>
        <dbReference type="Pfam" id="PF13649"/>
    </source>
</evidence>
<evidence type="ECO:0000313" key="3">
    <source>
        <dbReference type="Proteomes" id="UP000679179"/>
    </source>
</evidence>
<organism evidence="2 3">
    <name type="scientific">Clostridium polyendosporum</name>
    <dbReference type="NCBI Taxonomy" id="69208"/>
    <lineage>
        <taxon>Bacteria</taxon>
        <taxon>Bacillati</taxon>
        <taxon>Bacillota</taxon>
        <taxon>Clostridia</taxon>
        <taxon>Eubacteriales</taxon>
        <taxon>Clostridiaceae</taxon>
        <taxon>Clostridium</taxon>
    </lineage>
</organism>
<reference evidence="2" key="1">
    <citation type="submission" date="2021-03" db="EMBL/GenBank/DDBJ databases">
        <title>Taxonomic study of Clostridium polyendosporum from meadow-gley soil under rice.</title>
        <authorList>
            <person name="Kobayashi H."/>
            <person name="Tanizawa Y."/>
            <person name="Yagura M."/>
        </authorList>
    </citation>
    <scope>NUCLEOTIDE SEQUENCE</scope>
    <source>
        <strain evidence="2">JCM 30710</strain>
    </source>
</reference>
<dbReference type="RefSeq" id="WP_212905330.1">
    <property type="nucleotide sequence ID" value="NZ_BOPZ01000049.1"/>
</dbReference>
<keyword evidence="3" id="KW-1185">Reference proteome</keyword>
<comment type="caution">
    <text evidence="2">The sequence shown here is derived from an EMBL/GenBank/DDBJ whole genome shotgun (WGS) entry which is preliminary data.</text>
</comment>
<sequence length="267" mass="30776">MSEAVKDYYNENFEREWKRLDDPYARIEFLSTLYLIKKYFPQVGHIFDIGSGPGRYSIELLKKGYKVSLLELSDKSLMLGKQNINVLGLEADEYICADIRTLDDKRENMYDGILLLGPMYHIQCQQERIEILKKCRKMLKNNGVIVISYLNSWGVIKAGVSDFPEEFEDLNNIYNYFSERKVSVEEGFTESYFTTPPSALREVEESGFSIESYAGAESFISGLSIAMTGHYLENKKVYLNLLKVAAEKCEEPQYRDAAEHLLVIARK</sequence>